<dbReference type="InterPro" id="IPR002716">
    <property type="entry name" value="PIN_dom"/>
</dbReference>
<evidence type="ECO:0000313" key="3">
    <source>
        <dbReference type="Proteomes" id="UP001055286"/>
    </source>
</evidence>
<feature type="domain" description="PIN" evidence="1">
    <location>
        <begin position="4"/>
        <end position="120"/>
    </location>
</feature>
<organism evidence="2 3">
    <name type="scientific">Methylobacterium frigidaeris</name>
    <dbReference type="NCBI Taxonomy" id="2038277"/>
    <lineage>
        <taxon>Bacteria</taxon>
        <taxon>Pseudomonadati</taxon>
        <taxon>Pseudomonadota</taxon>
        <taxon>Alphaproteobacteria</taxon>
        <taxon>Hyphomicrobiales</taxon>
        <taxon>Methylobacteriaceae</taxon>
        <taxon>Methylobacterium</taxon>
    </lineage>
</organism>
<dbReference type="PANTHER" id="PTHR36173:SF2">
    <property type="entry name" value="RIBONUCLEASE VAPC16"/>
    <property type="match status" value="1"/>
</dbReference>
<dbReference type="InterPro" id="IPR052919">
    <property type="entry name" value="TA_system_RNase"/>
</dbReference>
<keyword evidence="3" id="KW-1185">Reference proteome</keyword>
<keyword evidence="2" id="KW-0540">Nuclease</keyword>
<dbReference type="Gene3D" id="3.40.50.1010">
    <property type="entry name" value="5'-nuclease"/>
    <property type="match status" value="1"/>
</dbReference>
<dbReference type="RefSeq" id="WP_099898788.1">
    <property type="nucleotide sequence ID" value="NZ_BPQJ01000014.1"/>
</dbReference>
<dbReference type="Pfam" id="PF01850">
    <property type="entry name" value="PIN"/>
    <property type="match status" value="1"/>
</dbReference>
<dbReference type="CDD" id="cd09872">
    <property type="entry name" value="PIN_Sll0205-like"/>
    <property type="match status" value="1"/>
</dbReference>
<dbReference type="EMBL" id="BPQJ01000014">
    <property type="protein sequence ID" value="GJD63058.1"/>
    <property type="molecule type" value="Genomic_DNA"/>
</dbReference>
<accession>A0AA37HCB6</accession>
<dbReference type="InterPro" id="IPR029060">
    <property type="entry name" value="PIN-like_dom_sf"/>
</dbReference>
<dbReference type="Proteomes" id="UP001055286">
    <property type="component" value="Unassembled WGS sequence"/>
</dbReference>
<dbReference type="AlphaFoldDB" id="A0AA37HCB6"/>
<reference evidence="2" key="1">
    <citation type="journal article" date="2016" name="Front. Microbiol.">
        <title>Genome Sequence of the Piezophilic, Mesophilic Sulfate-Reducing Bacterium Desulfovibrio indicus J2T.</title>
        <authorList>
            <person name="Cao J."/>
            <person name="Maignien L."/>
            <person name="Shao Z."/>
            <person name="Alain K."/>
            <person name="Jebbar M."/>
        </authorList>
    </citation>
    <scope>NUCLEOTIDE SEQUENCE</scope>
    <source>
        <strain evidence="2">JCM 32048</strain>
    </source>
</reference>
<evidence type="ECO:0000313" key="2">
    <source>
        <dbReference type="EMBL" id="GJD63058.1"/>
    </source>
</evidence>
<reference evidence="2" key="2">
    <citation type="submission" date="2021-08" db="EMBL/GenBank/DDBJ databases">
        <authorList>
            <person name="Tani A."/>
            <person name="Ola A."/>
            <person name="Ogura Y."/>
            <person name="Katsura K."/>
            <person name="Hayashi T."/>
        </authorList>
    </citation>
    <scope>NUCLEOTIDE SEQUENCE</scope>
    <source>
        <strain evidence="2">JCM 32048</strain>
    </source>
</reference>
<evidence type="ECO:0000259" key="1">
    <source>
        <dbReference type="Pfam" id="PF01850"/>
    </source>
</evidence>
<dbReference type="InterPro" id="IPR041705">
    <property type="entry name" value="PIN_Sll0205"/>
</dbReference>
<name>A0AA37HCB6_9HYPH</name>
<keyword evidence="2" id="KW-0378">Hydrolase</keyword>
<dbReference type="PANTHER" id="PTHR36173">
    <property type="entry name" value="RIBONUCLEASE VAPC16-RELATED"/>
    <property type="match status" value="1"/>
</dbReference>
<gene>
    <name evidence="2" type="primary">vapC_3</name>
    <name evidence="2" type="ORF">MPEAHAMD_3219</name>
</gene>
<dbReference type="SUPFAM" id="SSF88723">
    <property type="entry name" value="PIN domain-like"/>
    <property type="match status" value="1"/>
</dbReference>
<comment type="caution">
    <text evidence="2">The sequence shown here is derived from an EMBL/GenBank/DDBJ whole genome shotgun (WGS) entry which is preliminary data.</text>
</comment>
<dbReference type="GO" id="GO:0004519">
    <property type="term" value="F:endonuclease activity"/>
    <property type="evidence" value="ECO:0007669"/>
    <property type="project" value="UniProtKB-KW"/>
</dbReference>
<proteinExistence type="predicted"/>
<protein>
    <submittedName>
        <fullName evidence="2">tRNA(fMet)-specific endonuclease VapC</fullName>
    </submittedName>
</protein>
<sequence>MNAVLLDTHAWVWRLSKDDRLSSRAAAAITAADQVFVSPVSFFEIAQKVRIGKWPEMESHAARLAGLPSQQGGLVIARDPEMCIAAGLIEWIHRDPFDRLLAATAQHHRLPLVSADAIFDGIVTRVW</sequence>
<keyword evidence="2" id="KW-0255">Endonuclease</keyword>